<feature type="non-terminal residue" evidence="2">
    <location>
        <position position="1"/>
    </location>
</feature>
<keyword evidence="3" id="KW-1185">Reference proteome</keyword>
<gene>
    <name evidence="2" type="ORF">CYMTET_33634</name>
</gene>
<dbReference type="EMBL" id="LGRX02020755">
    <property type="protein sequence ID" value="KAK3257272.1"/>
    <property type="molecule type" value="Genomic_DNA"/>
</dbReference>
<reference evidence="2 3" key="1">
    <citation type="journal article" date="2015" name="Genome Biol. Evol.">
        <title>Comparative Genomics of a Bacterivorous Green Alga Reveals Evolutionary Causalities and Consequences of Phago-Mixotrophic Mode of Nutrition.</title>
        <authorList>
            <person name="Burns J.A."/>
            <person name="Paasch A."/>
            <person name="Narechania A."/>
            <person name="Kim E."/>
        </authorList>
    </citation>
    <scope>NUCLEOTIDE SEQUENCE [LARGE SCALE GENOMIC DNA]</scope>
    <source>
        <strain evidence="2 3">PLY_AMNH</strain>
    </source>
</reference>
<organism evidence="2 3">
    <name type="scientific">Cymbomonas tetramitiformis</name>
    <dbReference type="NCBI Taxonomy" id="36881"/>
    <lineage>
        <taxon>Eukaryota</taxon>
        <taxon>Viridiplantae</taxon>
        <taxon>Chlorophyta</taxon>
        <taxon>Pyramimonadophyceae</taxon>
        <taxon>Pyramimonadales</taxon>
        <taxon>Pyramimonadaceae</taxon>
        <taxon>Cymbomonas</taxon>
    </lineage>
</organism>
<evidence type="ECO:0000313" key="3">
    <source>
        <dbReference type="Proteomes" id="UP001190700"/>
    </source>
</evidence>
<comment type="caution">
    <text evidence="2">The sequence shown here is derived from an EMBL/GenBank/DDBJ whole genome shotgun (WGS) entry which is preliminary data.</text>
</comment>
<proteinExistence type="predicted"/>
<evidence type="ECO:0000256" key="1">
    <source>
        <dbReference type="SAM" id="MobiDB-lite"/>
    </source>
</evidence>
<dbReference type="AlphaFoldDB" id="A0AAE0FCI6"/>
<protein>
    <submittedName>
        <fullName evidence="2">Uncharacterized protein</fullName>
    </submittedName>
</protein>
<feature type="compositionally biased region" description="Polar residues" evidence="1">
    <location>
        <begin position="43"/>
        <end position="57"/>
    </location>
</feature>
<dbReference type="Proteomes" id="UP001190700">
    <property type="component" value="Unassembled WGS sequence"/>
</dbReference>
<sequence>QNNLEALGGSKADTPDTPSVQVDRAGGFGREVSRNVVAPGITQHFNTVPSNKNNSARRASVRDSGYSSDGGEEEDVMSRFQTMSTISPVLEVALENICRNVEGRGAPACNA</sequence>
<feature type="region of interest" description="Disordered" evidence="1">
    <location>
        <begin position="1"/>
        <end position="28"/>
    </location>
</feature>
<name>A0AAE0FCI6_9CHLO</name>
<accession>A0AAE0FCI6</accession>
<feature type="region of interest" description="Disordered" evidence="1">
    <location>
        <begin position="43"/>
        <end position="75"/>
    </location>
</feature>
<evidence type="ECO:0000313" key="2">
    <source>
        <dbReference type="EMBL" id="KAK3257272.1"/>
    </source>
</evidence>